<dbReference type="GO" id="GO:0005634">
    <property type="term" value="C:nucleus"/>
    <property type="evidence" value="ECO:0007669"/>
    <property type="project" value="UniProtKB-SubCell"/>
</dbReference>
<dbReference type="InterPro" id="IPR033467">
    <property type="entry name" value="Tesmin/TSO1-like_CXC"/>
</dbReference>
<comment type="caution">
    <text evidence="5">The sequence shown here is derived from an EMBL/GenBank/DDBJ whole genome shotgun (WGS) entry which is preliminary data.</text>
</comment>
<dbReference type="AlphaFoldDB" id="A0A1R2BKN5"/>
<comment type="similarity">
    <text evidence="2">Belongs to the lin-54 family.</text>
</comment>
<dbReference type="EMBL" id="MPUH01000581">
    <property type="protein sequence ID" value="OMJ77328.1"/>
    <property type="molecule type" value="Genomic_DNA"/>
</dbReference>
<comment type="subcellular location">
    <subcellularLocation>
        <location evidence="1">Nucleus</location>
    </subcellularLocation>
</comment>
<accession>A0A1R2BKN5</accession>
<keyword evidence="3" id="KW-0539">Nucleus</keyword>
<proteinExistence type="inferred from homology"/>
<reference evidence="5 6" key="1">
    <citation type="submission" date="2016-11" db="EMBL/GenBank/DDBJ databases">
        <title>The macronuclear genome of Stentor coeruleus: a giant cell with tiny introns.</title>
        <authorList>
            <person name="Slabodnick M."/>
            <person name="Ruby J.G."/>
            <person name="Reiff S.B."/>
            <person name="Swart E.C."/>
            <person name="Gosai S."/>
            <person name="Prabakaran S."/>
            <person name="Witkowska E."/>
            <person name="Larue G.E."/>
            <person name="Fisher S."/>
            <person name="Freeman R.M."/>
            <person name="Gunawardena J."/>
            <person name="Chu W."/>
            <person name="Stover N.A."/>
            <person name="Gregory B.D."/>
            <person name="Nowacki M."/>
            <person name="Derisi J."/>
            <person name="Roy S.W."/>
            <person name="Marshall W.F."/>
            <person name="Sood P."/>
        </authorList>
    </citation>
    <scope>NUCLEOTIDE SEQUENCE [LARGE SCALE GENOMIC DNA]</scope>
    <source>
        <strain evidence="5">WM001</strain>
    </source>
</reference>
<dbReference type="PANTHER" id="PTHR12446">
    <property type="entry name" value="TESMIN/TSO1-RELATED"/>
    <property type="match status" value="1"/>
</dbReference>
<feature type="domain" description="CRC" evidence="4">
    <location>
        <begin position="14"/>
        <end position="129"/>
    </location>
</feature>
<dbReference type="InterPro" id="IPR005172">
    <property type="entry name" value="CRC"/>
</dbReference>
<dbReference type="InterPro" id="IPR028307">
    <property type="entry name" value="Lin-54_fam"/>
</dbReference>
<evidence type="ECO:0000256" key="2">
    <source>
        <dbReference type="ARBA" id="ARBA00007267"/>
    </source>
</evidence>
<name>A0A1R2BKN5_9CILI</name>
<evidence type="ECO:0000313" key="5">
    <source>
        <dbReference type="EMBL" id="OMJ77328.1"/>
    </source>
</evidence>
<dbReference type="PROSITE" id="PS51634">
    <property type="entry name" value="CRC"/>
    <property type="match status" value="1"/>
</dbReference>
<keyword evidence="6" id="KW-1185">Reference proteome</keyword>
<evidence type="ECO:0000259" key="4">
    <source>
        <dbReference type="PROSITE" id="PS51634"/>
    </source>
</evidence>
<organism evidence="5 6">
    <name type="scientific">Stentor coeruleus</name>
    <dbReference type="NCBI Taxonomy" id="5963"/>
    <lineage>
        <taxon>Eukaryota</taxon>
        <taxon>Sar</taxon>
        <taxon>Alveolata</taxon>
        <taxon>Ciliophora</taxon>
        <taxon>Postciliodesmatophora</taxon>
        <taxon>Heterotrichea</taxon>
        <taxon>Heterotrichida</taxon>
        <taxon>Stentoridae</taxon>
        <taxon>Stentor</taxon>
    </lineage>
</organism>
<evidence type="ECO:0000313" key="6">
    <source>
        <dbReference type="Proteomes" id="UP000187209"/>
    </source>
</evidence>
<evidence type="ECO:0000256" key="1">
    <source>
        <dbReference type="ARBA" id="ARBA00004123"/>
    </source>
</evidence>
<dbReference type="SMART" id="SM01114">
    <property type="entry name" value="CXC"/>
    <property type="match status" value="2"/>
</dbReference>
<protein>
    <recommendedName>
        <fullName evidence="4">CRC domain-containing protein</fullName>
    </recommendedName>
</protein>
<dbReference type="Proteomes" id="UP000187209">
    <property type="component" value="Unassembled WGS sequence"/>
</dbReference>
<sequence>MNNESQSNDLPTTQTKACNCKYSKCLKLYCQCFSSKDYCKNCDCNNCHNIPEYEAIRKSKIKSITKRDSSAFRRKMPKDQRKFKNNQKSLIKGCNCKRTKCIQKYCECYNAGIACTETCNCLKCKNTTLDEKKDCISYPQNNEILKSYTEYFNQSFSIIQNVFAEEKCESSTEINHEVKATGNIEESYFAKILLTFNGLT</sequence>
<dbReference type="OrthoDB" id="6283463at2759"/>
<dbReference type="Pfam" id="PF03638">
    <property type="entry name" value="TCR"/>
    <property type="match status" value="2"/>
</dbReference>
<dbReference type="PANTHER" id="PTHR12446:SF34">
    <property type="entry name" value="PROTEIN LIN-54 HOMOLOG"/>
    <property type="match status" value="1"/>
</dbReference>
<dbReference type="GO" id="GO:0006355">
    <property type="term" value="P:regulation of DNA-templated transcription"/>
    <property type="evidence" value="ECO:0007669"/>
    <property type="project" value="TreeGrafter"/>
</dbReference>
<evidence type="ECO:0000256" key="3">
    <source>
        <dbReference type="ARBA" id="ARBA00023242"/>
    </source>
</evidence>
<gene>
    <name evidence="5" type="ORF">SteCoe_23117</name>
</gene>